<comment type="caution">
    <text evidence="3">The sequence shown here is derived from an EMBL/GenBank/DDBJ whole genome shotgun (WGS) entry which is preliminary data.</text>
</comment>
<evidence type="ECO:0000259" key="2">
    <source>
        <dbReference type="Pfam" id="PF02517"/>
    </source>
</evidence>
<protein>
    <recommendedName>
        <fullName evidence="2">CAAX prenyl protease 2/Lysostaphin resistance protein A-like domain-containing protein</fullName>
    </recommendedName>
</protein>
<organism evidence="3 4">
    <name type="scientific">Spirosoma telluris</name>
    <dbReference type="NCBI Taxonomy" id="2183553"/>
    <lineage>
        <taxon>Bacteria</taxon>
        <taxon>Pseudomonadati</taxon>
        <taxon>Bacteroidota</taxon>
        <taxon>Cytophagia</taxon>
        <taxon>Cytophagales</taxon>
        <taxon>Cytophagaceae</taxon>
        <taxon>Spirosoma</taxon>
    </lineage>
</organism>
<feature type="transmembrane region" description="Helical" evidence="1">
    <location>
        <begin position="12"/>
        <end position="29"/>
    </location>
</feature>
<keyword evidence="1" id="KW-0472">Membrane</keyword>
<keyword evidence="1" id="KW-1133">Transmembrane helix</keyword>
<dbReference type="OrthoDB" id="951013at2"/>
<gene>
    <name evidence="3" type="ORF">HMF3257_14735</name>
</gene>
<evidence type="ECO:0000313" key="4">
    <source>
        <dbReference type="Proteomes" id="UP000249016"/>
    </source>
</evidence>
<reference evidence="3 4" key="1">
    <citation type="submission" date="2018-06" db="EMBL/GenBank/DDBJ databases">
        <title>Spirosoma sp. HMF3257 Genome sequencing and assembly.</title>
        <authorList>
            <person name="Kang H."/>
            <person name="Cha I."/>
            <person name="Kim H."/>
            <person name="Kang J."/>
            <person name="Joh K."/>
        </authorList>
    </citation>
    <scope>NUCLEOTIDE SEQUENCE [LARGE SCALE GENOMIC DNA]</scope>
    <source>
        <strain evidence="3 4">HMF3257</strain>
    </source>
</reference>
<dbReference type="EMBL" id="QLII01000001">
    <property type="protein sequence ID" value="RAI75141.1"/>
    <property type="molecule type" value="Genomic_DNA"/>
</dbReference>
<proteinExistence type="predicted"/>
<evidence type="ECO:0000313" key="3">
    <source>
        <dbReference type="EMBL" id="RAI75141.1"/>
    </source>
</evidence>
<feature type="transmembrane region" description="Helical" evidence="1">
    <location>
        <begin position="36"/>
        <end position="57"/>
    </location>
</feature>
<dbReference type="GO" id="GO:0004175">
    <property type="term" value="F:endopeptidase activity"/>
    <property type="evidence" value="ECO:0007669"/>
    <property type="project" value="UniProtKB-ARBA"/>
</dbReference>
<name>A0A327NIF5_9BACT</name>
<dbReference type="AlphaFoldDB" id="A0A327NIF5"/>
<dbReference type="Proteomes" id="UP000249016">
    <property type="component" value="Unassembled WGS sequence"/>
</dbReference>
<dbReference type="GO" id="GO:0080120">
    <property type="term" value="P:CAAX-box protein maturation"/>
    <property type="evidence" value="ECO:0007669"/>
    <property type="project" value="UniProtKB-ARBA"/>
</dbReference>
<evidence type="ECO:0000256" key="1">
    <source>
        <dbReference type="SAM" id="Phobius"/>
    </source>
</evidence>
<dbReference type="Pfam" id="PF02517">
    <property type="entry name" value="Rce1-like"/>
    <property type="match status" value="1"/>
</dbReference>
<keyword evidence="1" id="KW-0812">Transmembrane</keyword>
<sequence>MLLACGVKYWPRLWAVVWTSVVFGLAHGLTEKSVALALGAGLMAWAVLRAKSLWAGWTSHQLTDMVVDTFLP</sequence>
<feature type="domain" description="CAAX prenyl protease 2/Lysostaphin resistance protein A-like" evidence="2">
    <location>
        <begin position="9"/>
        <end position="65"/>
    </location>
</feature>
<dbReference type="InterPro" id="IPR003675">
    <property type="entry name" value="Rce1/LyrA-like_dom"/>
</dbReference>
<keyword evidence="4" id="KW-1185">Reference proteome</keyword>
<accession>A0A327NIF5</accession>